<name>A0A2W1BK09_HELAM</name>
<reference evidence="1 2" key="1">
    <citation type="journal article" date="2017" name="BMC Biol.">
        <title>Genomic innovations, transcriptional plasticity and gene loss underlying the evolution and divergence of two highly polyphagous and invasive Helicoverpa pest species.</title>
        <authorList>
            <person name="Pearce S.L."/>
            <person name="Clarke D.F."/>
            <person name="East P.D."/>
            <person name="Elfekih S."/>
            <person name="Gordon K.H."/>
            <person name="Jermiin L.S."/>
            <person name="McGaughran A."/>
            <person name="Oakeshott J.G."/>
            <person name="Papanikolaou A."/>
            <person name="Perera O.P."/>
            <person name="Rane R.V."/>
            <person name="Richards S."/>
            <person name="Tay W.T."/>
            <person name="Walsh T.K."/>
            <person name="Anderson A."/>
            <person name="Anderson C.J."/>
            <person name="Asgari S."/>
            <person name="Board P.G."/>
            <person name="Bretschneider A."/>
            <person name="Campbell P.M."/>
            <person name="Chertemps T."/>
            <person name="Christeller J.T."/>
            <person name="Coppin C.W."/>
            <person name="Downes S.J."/>
            <person name="Duan G."/>
            <person name="Farnsworth C.A."/>
            <person name="Good R.T."/>
            <person name="Han L.B."/>
            <person name="Han Y.C."/>
            <person name="Hatje K."/>
            <person name="Horne I."/>
            <person name="Huang Y.P."/>
            <person name="Hughes D.S."/>
            <person name="Jacquin-Joly E."/>
            <person name="James W."/>
            <person name="Jhangiani S."/>
            <person name="Kollmar M."/>
            <person name="Kuwar S.S."/>
            <person name="Li S."/>
            <person name="Liu N.Y."/>
            <person name="Maibeche M.T."/>
            <person name="Miller J.R."/>
            <person name="Montagne N."/>
            <person name="Perry T."/>
            <person name="Qu J."/>
            <person name="Song S.V."/>
            <person name="Sutton G.G."/>
            <person name="Vogel H."/>
            <person name="Walenz B.P."/>
            <person name="Xu W."/>
            <person name="Zhang H.J."/>
            <person name="Zou Z."/>
            <person name="Batterham P."/>
            <person name="Edwards O.R."/>
            <person name="Feyereisen R."/>
            <person name="Gibbs R.A."/>
            <person name="Heckel D.G."/>
            <person name="McGrath A."/>
            <person name="Robin C."/>
            <person name="Scherer S.E."/>
            <person name="Worley K.C."/>
            <person name="Wu Y.D."/>
        </authorList>
    </citation>
    <scope>NUCLEOTIDE SEQUENCE [LARGE SCALE GENOMIC DNA]</scope>
    <source>
        <strain evidence="1">Harm_GR_Male_#8</strain>
        <tissue evidence="1">Whole organism</tissue>
    </source>
</reference>
<gene>
    <name evidence="1" type="primary">HaOG208473</name>
    <name evidence="1" type="ORF">B5X24_HaOG208473</name>
</gene>
<organism evidence="1 2">
    <name type="scientific">Helicoverpa armigera</name>
    <name type="common">Cotton bollworm</name>
    <name type="synonym">Heliothis armigera</name>
    <dbReference type="NCBI Taxonomy" id="29058"/>
    <lineage>
        <taxon>Eukaryota</taxon>
        <taxon>Metazoa</taxon>
        <taxon>Ecdysozoa</taxon>
        <taxon>Arthropoda</taxon>
        <taxon>Hexapoda</taxon>
        <taxon>Insecta</taxon>
        <taxon>Pterygota</taxon>
        <taxon>Neoptera</taxon>
        <taxon>Endopterygota</taxon>
        <taxon>Lepidoptera</taxon>
        <taxon>Glossata</taxon>
        <taxon>Ditrysia</taxon>
        <taxon>Noctuoidea</taxon>
        <taxon>Noctuidae</taxon>
        <taxon>Heliothinae</taxon>
        <taxon>Helicoverpa</taxon>
    </lineage>
</organism>
<dbReference type="EMBL" id="KZ150075">
    <property type="protein sequence ID" value="PZC73984.1"/>
    <property type="molecule type" value="Genomic_DNA"/>
</dbReference>
<proteinExistence type="predicted"/>
<keyword evidence="2" id="KW-1185">Reference proteome</keyword>
<evidence type="ECO:0000313" key="2">
    <source>
        <dbReference type="Proteomes" id="UP000249218"/>
    </source>
</evidence>
<dbReference type="AlphaFoldDB" id="A0A2W1BK09"/>
<protein>
    <submittedName>
        <fullName evidence="1">Uncharacterized protein</fullName>
    </submittedName>
</protein>
<evidence type="ECO:0000313" key="1">
    <source>
        <dbReference type="EMBL" id="PZC73984.1"/>
    </source>
</evidence>
<sequence>MHLSFEFETMAGAVVVTRPLMTCDVSKRSMWIGSRLSTTVNTGCTKSFAKQRPQNAAEIKIFTQPLLTQAPLCLDGGITFLQENKLMSNHKNNKGLIIIR</sequence>
<accession>A0A2W1BK09</accession>
<dbReference type="Proteomes" id="UP000249218">
    <property type="component" value="Unassembled WGS sequence"/>
</dbReference>